<dbReference type="AlphaFoldDB" id="A0A9Q5QY78"/>
<feature type="region of interest" description="Disordered" evidence="2">
    <location>
        <begin position="345"/>
        <end position="423"/>
    </location>
</feature>
<protein>
    <submittedName>
        <fullName evidence="4">Uncharacterized protein</fullName>
    </submittedName>
</protein>
<name>A0A9Q5QY78_9CYAN</name>
<keyword evidence="3" id="KW-0472">Membrane</keyword>
<evidence type="ECO:0000256" key="2">
    <source>
        <dbReference type="SAM" id="MobiDB-lite"/>
    </source>
</evidence>
<feature type="coiled-coil region" evidence="1">
    <location>
        <begin position="313"/>
        <end position="343"/>
    </location>
</feature>
<evidence type="ECO:0000256" key="3">
    <source>
        <dbReference type="SAM" id="Phobius"/>
    </source>
</evidence>
<accession>A0A9Q5QY78</accession>
<proteinExistence type="predicted"/>
<evidence type="ECO:0000256" key="1">
    <source>
        <dbReference type="SAM" id="Coils"/>
    </source>
</evidence>
<keyword evidence="3" id="KW-1133">Transmembrane helix</keyword>
<evidence type="ECO:0000313" key="4">
    <source>
        <dbReference type="EMBL" id="OPH10367.1"/>
    </source>
</evidence>
<feature type="transmembrane region" description="Helical" evidence="3">
    <location>
        <begin position="281"/>
        <end position="304"/>
    </location>
</feature>
<keyword evidence="1" id="KW-0175">Coiled coil</keyword>
<evidence type="ECO:0000313" key="5">
    <source>
        <dbReference type="Proteomes" id="UP000190056"/>
    </source>
</evidence>
<reference evidence="4 5" key="1">
    <citation type="submission" date="2017-01" db="EMBL/GenBank/DDBJ databases">
        <authorList>
            <person name="Abreu V.A."/>
            <person name="Popin R.V."/>
            <person name="Rigonato J."/>
            <person name="Andreote A.P."/>
            <person name="Schaker P.C."/>
            <person name="Hoff-Risseti C."/>
            <person name="Alvarenga D.O."/>
            <person name="Varani A.M."/>
            <person name="Fiore M.F."/>
        </authorList>
    </citation>
    <scope>NUCLEOTIDE SEQUENCE [LARGE SCALE GENOMIC DNA]</scope>
    <source>
        <strain evidence="4 5">CENA302</strain>
    </source>
</reference>
<keyword evidence="3" id="KW-0812">Transmembrane</keyword>
<feature type="compositionally biased region" description="Polar residues" evidence="2">
    <location>
        <begin position="345"/>
        <end position="406"/>
    </location>
</feature>
<organism evidence="4 5">
    <name type="scientific">Cylindrospermopsis raciborskii CENA302</name>
    <dbReference type="NCBI Taxonomy" id="1170768"/>
    <lineage>
        <taxon>Bacteria</taxon>
        <taxon>Bacillati</taxon>
        <taxon>Cyanobacteriota</taxon>
        <taxon>Cyanophyceae</taxon>
        <taxon>Nostocales</taxon>
        <taxon>Aphanizomenonaceae</taxon>
        <taxon>Cylindrospermopsis</taxon>
    </lineage>
</organism>
<dbReference type="Proteomes" id="UP000190056">
    <property type="component" value="Unassembled WGS sequence"/>
</dbReference>
<sequence>MIKKNGNYKTLELYSFNQKQTLGNYMKFIKYHFCLTLALSGKILLATPLYATDMDKPVQTPNNNSGNIEVVSINHQRNILEKFAGLKNAVKSLNQDLKTFVQDKKNTGSLNSKNVISQINQLKQEVAKLSLTPQLSPSVKRTNSIIRELDRTMKYLEDGLKKNGVTGIQKYLGFFVKRRVNNKYYGNFGETTQQEIEKFTNKKIQELEKEIKIISSLTPKSLTARNSKKLVLSSSSNVSNIDGNINNDSNSYKVINPNSQLYNSSNNSEEMAALKRDLSRMGLIIVVLSLMFAVFAIVCLYKLYEVLENPDNLNRLMKNNQDIKNIYQELKNLSGRLKKLETYRQSLTGNPSPNSDQSSKSQLDPSSASSQITKQVNQINSVNPGNPQKPTMGTSYKFQKLSGSSDSNKELSGELNSTANPGNKLAREYNSGARSLANTAITVSESELTAEQRRLGRDSQPILEPNNRGNYWIINYGDMDYLVPKPTMKVNNHNYNTMSRLFNCLEYDPNSSKSFTLINPAKVSPIGEKWQLVEEGELQF</sequence>
<gene>
    <name evidence="4" type="ORF">CENA302_05385</name>
</gene>
<dbReference type="EMBL" id="MTPU01000024">
    <property type="protein sequence ID" value="OPH10367.1"/>
    <property type="molecule type" value="Genomic_DNA"/>
</dbReference>
<comment type="caution">
    <text evidence="4">The sequence shown here is derived from an EMBL/GenBank/DDBJ whole genome shotgun (WGS) entry which is preliminary data.</text>
</comment>